<dbReference type="OrthoDB" id="2897536at2"/>
<dbReference type="CDD" id="cd00093">
    <property type="entry name" value="HTH_XRE"/>
    <property type="match status" value="1"/>
</dbReference>
<dbReference type="Pfam" id="PF13560">
    <property type="entry name" value="HTH_31"/>
    <property type="match status" value="1"/>
</dbReference>
<evidence type="ECO:0000259" key="1">
    <source>
        <dbReference type="PROSITE" id="PS50943"/>
    </source>
</evidence>
<dbReference type="PROSITE" id="PS50943">
    <property type="entry name" value="HTH_CROC1"/>
    <property type="match status" value="1"/>
</dbReference>
<name>A0A5N5WDG3_STRMB</name>
<organism evidence="2 3">
    <name type="scientific">Streptomyces mobaraensis</name>
    <name type="common">Streptoverticillium mobaraense</name>
    <dbReference type="NCBI Taxonomy" id="35621"/>
    <lineage>
        <taxon>Bacteria</taxon>
        <taxon>Bacillati</taxon>
        <taxon>Actinomycetota</taxon>
        <taxon>Actinomycetes</taxon>
        <taxon>Kitasatosporales</taxon>
        <taxon>Streptomycetaceae</taxon>
        <taxon>Streptomyces</taxon>
    </lineage>
</organism>
<dbReference type="Proteomes" id="UP000327000">
    <property type="component" value="Unassembled WGS sequence"/>
</dbReference>
<protein>
    <submittedName>
        <fullName evidence="2">Helix-turn-helix transcriptional regulator</fullName>
    </submittedName>
</protein>
<accession>A0A5N5WDG3</accession>
<dbReference type="AlphaFoldDB" id="A0A5N5WDG3"/>
<proteinExistence type="predicted"/>
<dbReference type="SMART" id="SM00530">
    <property type="entry name" value="HTH_XRE"/>
    <property type="match status" value="1"/>
</dbReference>
<dbReference type="InterPro" id="IPR001387">
    <property type="entry name" value="Cro/C1-type_HTH"/>
</dbReference>
<dbReference type="GO" id="GO:0003677">
    <property type="term" value="F:DNA binding"/>
    <property type="evidence" value="ECO:0007669"/>
    <property type="project" value="InterPro"/>
</dbReference>
<dbReference type="Pfam" id="PF19054">
    <property type="entry name" value="DUF5753"/>
    <property type="match status" value="1"/>
</dbReference>
<evidence type="ECO:0000313" key="3">
    <source>
        <dbReference type="Proteomes" id="UP000327000"/>
    </source>
</evidence>
<dbReference type="Gene3D" id="1.10.260.40">
    <property type="entry name" value="lambda repressor-like DNA-binding domains"/>
    <property type="match status" value="1"/>
</dbReference>
<keyword evidence="3" id="KW-1185">Reference proteome</keyword>
<sequence>MPARPKELTPDRSARHLFGARLRRHRDLAGLSLEKLASIVNSSRSTLSRVENAEVMPPPELPALLDAAFGTDGLFQDLYDLAVSEIHPDQFQRRMKLEARARRIREVGSQIVPGLLQTEDYARAQFRVHNRRAPQEHIEELVIGRMHRQAILRGKPDADMGWVLDEACLRRIYGSPAVMRTQLARLIDLTVTATTVLQVMPFEAGPHALLGGTLSLLTLDDGTEVVYEASINTGTLLEDQGSCDRYRQSYDLLTACALSPSASADFLRSVLEALPNEHDPRPSPHEVD</sequence>
<dbReference type="RefSeq" id="WP_152262936.1">
    <property type="nucleotide sequence ID" value="NZ_VOKX01000010.1"/>
</dbReference>
<dbReference type="InterPro" id="IPR043917">
    <property type="entry name" value="DUF5753"/>
</dbReference>
<gene>
    <name evidence="2" type="ORF">FRZ00_07775</name>
</gene>
<dbReference type="EMBL" id="VOKX01000010">
    <property type="protein sequence ID" value="KAB7849298.1"/>
    <property type="molecule type" value="Genomic_DNA"/>
</dbReference>
<dbReference type="SUPFAM" id="SSF47413">
    <property type="entry name" value="lambda repressor-like DNA-binding domains"/>
    <property type="match status" value="1"/>
</dbReference>
<reference evidence="2 3" key="1">
    <citation type="journal article" date="2019" name="Microb. Cell Fact.">
        <title>Exploring novel herbicidin analogues by transcriptional regulator overexpression and MS/MS molecular networking.</title>
        <authorList>
            <person name="Shi Y."/>
            <person name="Gu R."/>
            <person name="Li Y."/>
            <person name="Wang X."/>
            <person name="Ren W."/>
            <person name="Li X."/>
            <person name="Wang L."/>
            <person name="Xie Y."/>
            <person name="Hong B."/>
        </authorList>
    </citation>
    <scope>NUCLEOTIDE SEQUENCE [LARGE SCALE GENOMIC DNA]</scope>
    <source>
        <strain evidence="2 3">US-43</strain>
    </source>
</reference>
<comment type="caution">
    <text evidence="2">The sequence shown here is derived from an EMBL/GenBank/DDBJ whole genome shotgun (WGS) entry which is preliminary data.</text>
</comment>
<evidence type="ECO:0000313" key="2">
    <source>
        <dbReference type="EMBL" id="KAB7849298.1"/>
    </source>
</evidence>
<dbReference type="InterPro" id="IPR010982">
    <property type="entry name" value="Lambda_DNA-bd_dom_sf"/>
</dbReference>
<feature type="domain" description="HTH cro/C1-type" evidence="1">
    <location>
        <begin position="22"/>
        <end position="74"/>
    </location>
</feature>